<evidence type="ECO:0000256" key="1">
    <source>
        <dbReference type="SAM" id="SignalP"/>
    </source>
</evidence>
<dbReference type="Pfam" id="PF22974">
    <property type="entry name" value="DUF7029"/>
    <property type="match status" value="1"/>
</dbReference>
<comment type="caution">
    <text evidence="4">The sequence shown here is derived from an EMBL/GenBank/DDBJ whole genome shotgun (WGS) entry which is preliminary data.</text>
</comment>
<protein>
    <submittedName>
        <fullName evidence="4">Uncharacterized protein</fullName>
    </submittedName>
</protein>
<evidence type="ECO:0000259" key="3">
    <source>
        <dbReference type="Pfam" id="PF23865"/>
    </source>
</evidence>
<evidence type="ECO:0000259" key="2">
    <source>
        <dbReference type="Pfam" id="PF22974"/>
    </source>
</evidence>
<reference evidence="4 5" key="1">
    <citation type="submission" date="2019-10" db="EMBL/GenBank/DDBJ databases">
        <authorList>
            <person name="Palmer J.M."/>
        </authorList>
    </citation>
    <scope>NUCLEOTIDE SEQUENCE [LARGE SCALE GENOMIC DNA]</scope>
    <source>
        <strain evidence="4 5">TWF694</strain>
    </source>
</reference>
<name>A0AAV9XK08_9PEZI</name>
<gene>
    <name evidence="4" type="ORF">TWF694_007882</name>
</gene>
<organism evidence="4 5">
    <name type="scientific">Orbilia ellipsospora</name>
    <dbReference type="NCBI Taxonomy" id="2528407"/>
    <lineage>
        <taxon>Eukaryota</taxon>
        <taxon>Fungi</taxon>
        <taxon>Dikarya</taxon>
        <taxon>Ascomycota</taxon>
        <taxon>Pezizomycotina</taxon>
        <taxon>Orbiliomycetes</taxon>
        <taxon>Orbiliales</taxon>
        <taxon>Orbiliaceae</taxon>
        <taxon>Orbilia</taxon>
    </lineage>
</organism>
<evidence type="ECO:0000313" key="4">
    <source>
        <dbReference type="EMBL" id="KAK6542115.1"/>
    </source>
</evidence>
<dbReference type="AlphaFoldDB" id="A0AAV9XK08"/>
<keyword evidence="5" id="KW-1185">Reference proteome</keyword>
<feature type="signal peptide" evidence="1">
    <location>
        <begin position="1"/>
        <end position="17"/>
    </location>
</feature>
<feature type="domain" description="DUF7223" evidence="3">
    <location>
        <begin position="325"/>
        <end position="546"/>
    </location>
</feature>
<keyword evidence="1" id="KW-0732">Signal</keyword>
<dbReference type="Proteomes" id="UP001365542">
    <property type="component" value="Unassembled WGS sequence"/>
</dbReference>
<proteinExistence type="predicted"/>
<evidence type="ECO:0000313" key="5">
    <source>
        <dbReference type="Proteomes" id="UP001365542"/>
    </source>
</evidence>
<feature type="chain" id="PRO_5043609079" evidence="1">
    <location>
        <begin position="18"/>
        <end position="633"/>
    </location>
</feature>
<dbReference type="InterPro" id="IPR054293">
    <property type="entry name" value="DUF7029"/>
</dbReference>
<dbReference type="InterPro" id="IPR055647">
    <property type="entry name" value="DUF7223"/>
</dbReference>
<feature type="domain" description="DUF7029" evidence="2">
    <location>
        <begin position="146"/>
        <end position="250"/>
    </location>
</feature>
<dbReference type="EMBL" id="JAVHJO010000003">
    <property type="protein sequence ID" value="KAK6542115.1"/>
    <property type="molecule type" value="Genomic_DNA"/>
</dbReference>
<accession>A0AAV9XK08</accession>
<sequence length="633" mass="69333">MLFRVIFISSLLVRTFGFPTNAKPIAGLGSISPEYPTQRGVPEGIWIKEAPSTQISGRISSSTSEFMESSIRTDLSNVQKRGIEDAMAKAVDMVPIREETLIPPHLQKRGDIPSKFELKQNITLMYGGDVVKNQIYLANMTLYAPDPDHPLIMMENFDDLASHIECGLSQKKISVIFKSKLAMDHAIKAWKWVNSGEVDYFYLIANHASCCPTSQRTPYKITGLKMDQTALATELTVEPIEWKQVAGNFELNIGRRNVSQHSKRHFDTSILSKRFFGLDSLAIKLINFLGIAPDIKYMNSIFVDLTLGKGRWNLLADPFHEFKYLEVNCIDCYVTGGVELGVHIKVENSTVQNLGIYAQPRGLNARMEVEYIVQHPLPKPLSFLHSLTPDIPLNGFSIPYIFTFGPSVQINAGVDLKFQGVGNFSSGLDVKVPDSAIIIADAVAGKSGVSGFSNPILNPVLRVNELSARAEAGAFIGPSIAFGAKVLDMVRYEGAIEFKLPYLAASLETGSKSEGICSRSKSNKTVTTGVSGQLSANLEVWFKLGSPTEPIPIPGWVPNIDRKLWGRRHEFAPICLPLEIPGLGLNPIPDSVVKVSSVFLNSTASTNATKLVSLAAETGSISVSRSMPTPFVE</sequence>
<dbReference type="Pfam" id="PF23865">
    <property type="entry name" value="DUF7223"/>
    <property type="match status" value="1"/>
</dbReference>